<evidence type="ECO:0000313" key="3">
    <source>
        <dbReference type="Proteomes" id="UP001339911"/>
    </source>
</evidence>
<dbReference type="RefSeq" id="WP_331206586.1">
    <property type="nucleotide sequence ID" value="NZ_JAZGQL010000004.1"/>
</dbReference>
<dbReference type="Pfam" id="PF02036">
    <property type="entry name" value="SCP2"/>
    <property type="match status" value="1"/>
</dbReference>
<dbReference type="InterPro" id="IPR036527">
    <property type="entry name" value="SCP2_sterol-bd_dom_sf"/>
</dbReference>
<organism evidence="2 3">
    <name type="scientific">Plantactinospora veratri</name>
    <dbReference type="NCBI Taxonomy" id="1436122"/>
    <lineage>
        <taxon>Bacteria</taxon>
        <taxon>Bacillati</taxon>
        <taxon>Actinomycetota</taxon>
        <taxon>Actinomycetes</taxon>
        <taxon>Micromonosporales</taxon>
        <taxon>Micromonosporaceae</taxon>
        <taxon>Plantactinospora</taxon>
    </lineage>
</organism>
<dbReference type="SUPFAM" id="SSF55718">
    <property type="entry name" value="SCP-like"/>
    <property type="match status" value="1"/>
</dbReference>
<dbReference type="InterPro" id="IPR003033">
    <property type="entry name" value="SCP2_sterol-bd_dom"/>
</dbReference>
<sequence length="135" mass="15451">MADPTADFFCRVEEHGPELLPAHARGTLRFDLDRDGHVDHWFVSINRGNVLVSHEKREADCVVEAEKALFDRCAIGEAQVVAAYNRNDVTVRGSLPLLLMFRRVFPSPPGTRDPRERIRERFAGRIGARERERRS</sequence>
<gene>
    <name evidence="2" type="ORF">V1634_05195</name>
</gene>
<evidence type="ECO:0000259" key="1">
    <source>
        <dbReference type="Pfam" id="PF02036"/>
    </source>
</evidence>
<accession>A0ABU7S8F8</accession>
<keyword evidence="3" id="KW-1185">Reference proteome</keyword>
<protein>
    <submittedName>
        <fullName evidence="2">SCP2 sterol-binding domain-containing protein</fullName>
    </submittedName>
</protein>
<reference evidence="2 3" key="1">
    <citation type="submission" date="2024-01" db="EMBL/GenBank/DDBJ databases">
        <title>Genome insights into Plantactinospora veratri sp. nov.</title>
        <authorList>
            <person name="Wang L."/>
        </authorList>
    </citation>
    <scope>NUCLEOTIDE SEQUENCE [LARGE SCALE GENOMIC DNA]</scope>
    <source>
        <strain evidence="2 3">NEAU-FHS4</strain>
    </source>
</reference>
<proteinExistence type="predicted"/>
<dbReference type="Gene3D" id="3.30.1050.10">
    <property type="entry name" value="SCP2 sterol-binding domain"/>
    <property type="match status" value="1"/>
</dbReference>
<dbReference type="EMBL" id="JAZGQL010000004">
    <property type="protein sequence ID" value="MEE6306226.1"/>
    <property type="molecule type" value="Genomic_DNA"/>
</dbReference>
<name>A0ABU7S8F8_9ACTN</name>
<evidence type="ECO:0000313" key="2">
    <source>
        <dbReference type="EMBL" id="MEE6306226.1"/>
    </source>
</evidence>
<dbReference type="Proteomes" id="UP001339911">
    <property type="component" value="Unassembled WGS sequence"/>
</dbReference>
<feature type="domain" description="SCP2" evidence="1">
    <location>
        <begin position="18"/>
        <end position="105"/>
    </location>
</feature>
<comment type="caution">
    <text evidence="2">The sequence shown here is derived from an EMBL/GenBank/DDBJ whole genome shotgun (WGS) entry which is preliminary data.</text>
</comment>